<proteinExistence type="inferred from homology"/>
<dbReference type="Gene3D" id="3.40.50.150">
    <property type="entry name" value="Vaccinia Virus protein VP39"/>
    <property type="match status" value="1"/>
</dbReference>
<dbReference type="Pfam" id="PF08241">
    <property type="entry name" value="Methyltransf_11"/>
    <property type="match status" value="1"/>
</dbReference>
<accession>A0A6I6CX19</accession>
<dbReference type="SUPFAM" id="SSF53335">
    <property type="entry name" value="S-adenosyl-L-methionine-dependent methyltransferases"/>
    <property type="match status" value="1"/>
</dbReference>
<keyword evidence="3 6" id="KW-0808">Transferase</keyword>
<evidence type="ECO:0000259" key="5">
    <source>
        <dbReference type="Pfam" id="PF08241"/>
    </source>
</evidence>
<dbReference type="GO" id="GO:0008757">
    <property type="term" value="F:S-adenosylmethionine-dependent methyltransferase activity"/>
    <property type="evidence" value="ECO:0007669"/>
    <property type="project" value="InterPro"/>
</dbReference>
<evidence type="ECO:0000256" key="3">
    <source>
        <dbReference type="ARBA" id="ARBA00022679"/>
    </source>
</evidence>
<evidence type="ECO:0000256" key="1">
    <source>
        <dbReference type="ARBA" id="ARBA00008361"/>
    </source>
</evidence>
<dbReference type="PANTHER" id="PTHR44942">
    <property type="entry name" value="METHYLTRANSF_11 DOMAIN-CONTAINING PROTEIN"/>
    <property type="match status" value="1"/>
</dbReference>
<dbReference type="RefSeq" id="WP_156574222.1">
    <property type="nucleotide sequence ID" value="NZ_CP046415.1"/>
</dbReference>
<reference evidence="6 7" key="1">
    <citation type="submission" date="2019-11" db="EMBL/GenBank/DDBJ databases">
        <authorList>
            <person name="Zhang J."/>
            <person name="Sun C."/>
        </authorList>
    </citation>
    <scope>NUCLEOTIDE SEQUENCE [LARGE SCALE GENOMIC DNA]</scope>
    <source>
        <strain evidence="7">sp2</strain>
    </source>
</reference>
<dbReference type="PANTHER" id="PTHR44942:SF4">
    <property type="entry name" value="METHYLTRANSFERASE TYPE 11 DOMAIN-CONTAINING PROTEIN"/>
    <property type="match status" value="1"/>
</dbReference>
<feature type="region of interest" description="Disordered" evidence="4">
    <location>
        <begin position="1"/>
        <end position="20"/>
    </location>
</feature>
<organism evidence="6 7">
    <name type="scientific">Guyparkeria halophila</name>
    <dbReference type="NCBI Taxonomy" id="47960"/>
    <lineage>
        <taxon>Bacteria</taxon>
        <taxon>Pseudomonadati</taxon>
        <taxon>Pseudomonadota</taxon>
        <taxon>Gammaproteobacteria</taxon>
        <taxon>Chromatiales</taxon>
        <taxon>Thioalkalibacteraceae</taxon>
        <taxon>Guyparkeria</taxon>
    </lineage>
</organism>
<keyword evidence="7" id="KW-1185">Reference proteome</keyword>
<dbReference type="GO" id="GO:0032259">
    <property type="term" value="P:methylation"/>
    <property type="evidence" value="ECO:0007669"/>
    <property type="project" value="UniProtKB-KW"/>
</dbReference>
<gene>
    <name evidence="6" type="ORF">GM160_07240</name>
</gene>
<dbReference type="KEGG" id="ghl:GM160_07240"/>
<evidence type="ECO:0000313" key="6">
    <source>
        <dbReference type="EMBL" id="QGT78709.1"/>
    </source>
</evidence>
<dbReference type="EMBL" id="CP046415">
    <property type="protein sequence ID" value="QGT78709.1"/>
    <property type="molecule type" value="Genomic_DNA"/>
</dbReference>
<dbReference type="InterPro" id="IPR013216">
    <property type="entry name" value="Methyltransf_11"/>
</dbReference>
<dbReference type="CDD" id="cd02440">
    <property type="entry name" value="AdoMet_MTases"/>
    <property type="match status" value="1"/>
</dbReference>
<sequence>MTRNSPPDSPPTSSTRGHFDPIASTYARHRPGYPKTLIHWLVDRAPGRRLAWDCGTGNGQVARLLAPHVDQVVATDISPAQLAQAPALDGVAFRRAPAHSSGLATASVDLVVVAQALHWFDVQAFNREAQRVLRPDGLMAQWCYGGMETGVASIDAEISTFYRDVVGPYWPPERRHVETGYRDLPFPFERTPAPAFSMEAAWTLEALLGYLRSWSATARYRQATGHDPVTDLAERIAPPWGPPSKPRPVQWPLTLRVGRLRPHPGR</sequence>
<name>A0A6I6CX19_9GAMM</name>
<dbReference type="Proteomes" id="UP000427716">
    <property type="component" value="Chromosome"/>
</dbReference>
<comment type="similarity">
    <text evidence="1">Belongs to the methyltransferase superfamily.</text>
</comment>
<evidence type="ECO:0000256" key="2">
    <source>
        <dbReference type="ARBA" id="ARBA00022603"/>
    </source>
</evidence>
<dbReference type="InterPro" id="IPR029063">
    <property type="entry name" value="SAM-dependent_MTases_sf"/>
</dbReference>
<keyword evidence="2 6" id="KW-0489">Methyltransferase</keyword>
<feature type="domain" description="Methyltransferase type 11" evidence="5">
    <location>
        <begin position="53"/>
        <end position="139"/>
    </location>
</feature>
<evidence type="ECO:0000313" key="7">
    <source>
        <dbReference type="Proteomes" id="UP000427716"/>
    </source>
</evidence>
<dbReference type="InterPro" id="IPR051052">
    <property type="entry name" value="Diverse_substrate_MTase"/>
</dbReference>
<evidence type="ECO:0000256" key="4">
    <source>
        <dbReference type="SAM" id="MobiDB-lite"/>
    </source>
</evidence>
<dbReference type="AlphaFoldDB" id="A0A6I6CX19"/>
<protein>
    <submittedName>
        <fullName evidence="6">Methyltransferase domain-containing protein</fullName>
    </submittedName>
</protein>